<comment type="function">
    <text evidence="5">Transcription factor that specifically binds AT-rich DNA sequences related to the nuclear matrix attachment regions (MARs).</text>
</comment>
<dbReference type="AlphaFoldDB" id="G7KNC5"/>
<dbReference type="InterPro" id="IPR005175">
    <property type="entry name" value="PPC_dom"/>
</dbReference>
<dbReference type="Pfam" id="PF03479">
    <property type="entry name" value="PCC"/>
    <property type="match status" value="1"/>
</dbReference>
<evidence type="ECO:0000256" key="6">
    <source>
        <dbReference type="SAM" id="MobiDB-lite"/>
    </source>
</evidence>
<feature type="domain" description="PPC" evidence="7">
    <location>
        <begin position="174"/>
        <end position="305"/>
    </location>
</feature>
<dbReference type="EMBL" id="CM001222">
    <property type="protein sequence ID" value="AES75868.1"/>
    <property type="molecule type" value="Genomic_DNA"/>
</dbReference>
<evidence type="ECO:0000256" key="2">
    <source>
        <dbReference type="ARBA" id="ARBA00023125"/>
    </source>
</evidence>
<dbReference type="Proteomes" id="UP000265566">
    <property type="component" value="Chromosome 6"/>
</dbReference>
<evidence type="ECO:0000313" key="10">
    <source>
        <dbReference type="EnsemblPlants" id="AES75868"/>
    </source>
</evidence>
<evidence type="ECO:0000256" key="3">
    <source>
        <dbReference type="ARBA" id="ARBA00023163"/>
    </source>
</evidence>
<sequence length="305" mass="32682">MASSPTANNNKMDYFKPTRRGSTDIGWWWNSFKDENQKTIVCHFCGHPSTGGITRAKYHQLGIKGREVKPCEKTPEDVKILLKNYFDSKQAAKDACSGPAKGLPMQTLESAPAPNCTKERKKRGRPLQYELGSKAALSPMPVSFAFPMTGEFSASNRGRGLNDFKDDGPSNSIGSHFSHHAFIVNSGEDVASRISLLALDFQAISVLSGSGSISSVTIDMSDSGIETLKYEGIFDLLSLTGSFEPNKDGLVSGKLTVSLAIGGRVIQGPLAGSLVAAGPVKVVVASFCPPKTQKQKKGKEIADHS</sequence>
<keyword evidence="11" id="KW-1185">Reference proteome</keyword>
<keyword evidence="2 5" id="KW-0238">DNA-binding</keyword>
<accession>G7KNC5</accession>
<evidence type="ECO:0000313" key="8">
    <source>
        <dbReference type="EMBL" id="AES75868.1"/>
    </source>
</evidence>
<evidence type="ECO:0000313" key="9">
    <source>
        <dbReference type="EMBL" id="RHN52058.1"/>
    </source>
</evidence>
<dbReference type="PANTHER" id="PTHR31500:SF18">
    <property type="entry name" value="AT-HOOK MOTIF NUCLEAR-LOCALIZED PROTEIN 3"/>
    <property type="match status" value="1"/>
</dbReference>
<dbReference type="PaxDb" id="3880-AES75868"/>
<feature type="region of interest" description="Disordered" evidence="6">
    <location>
        <begin position="103"/>
        <end position="125"/>
    </location>
</feature>
<evidence type="ECO:0000259" key="7">
    <source>
        <dbReference type="PROSITE" id="PS51742"/>
    </source>
</evidence>
<dbReference type="EMBL" id="PSQE01000006">
    <property type="protein sequence ID" value="RHN52058.1"/>
    <property type="molecule type" value="Genomic_DNA"/>
</dbReference>
<evidence type="ECO:0000256" key="5">
    <source>
        <dbReference type="RuleBase" id="RU367031"/>
    </source>
</evidence>
<dbReference type="Proteomes" id="UP000002051">
    <property type="component" value="Chromosome 6"/>
</dbReference>
<dbReference type="Gramene" id="rna36675">
    <property type="protein sequence ID" value="RHN52058.1"/>
    <property type="gene ID" value="gene36675"/>
</dbReference>
<dbReference type="PANTHER" id="PTHR31500">
    <property type="entry name" value="AT-HOOK MOTIF NUCLEAR-LOCALIZED PROTEIN 9"/>
    <property type="match status" value="1"/>
</dbReference>
<comment type="subcellular location">
    <subcellularLocation>
        <location evidence="5">Nucleus</location>
    </subcellularLocation>
</comment>
<evidence type="ECO:0000313" key="11">
    <source>
        <dbReference type="Proteomes" id="UP000002051"/>
    </source>
</evidence>
<dbReference type="EnsemblPlants" id="AES75868">
    <property type="protein sequence ID" value="AES75868"/>
    <property type="gene ID" value="MTR_6g060670"/>
</dbReference>
<keyword evidence="3 5" id="KW-0804">Transcription</keyword>
<dbReference type="eggNOG" id="ENOG502QTAR">
    <property type="taxonomic scope" value="Eukaryota"/>
</dbReference>
<reference evidence="10" key="3">
    <citation type="submission" date="2015-04" db="UniProtKB">
        <authorList>
            <consortium name="EnsemblPlants"/>
        </authorList>
    </citation>
    <scope>IDENTIFICATION</scope>
    <source>
        <strain evidence="10">cv. Jemalong A17</strain>
    </source>
</reference>
<keyword evidence="4 5" id="KW-0539">Nucleus</keyword>
<gene>
    <name evidence="10" type="primary">11438826</name>
    <name evidence="8" type="ordered locus">MTR_6g060670</name>
    <name evidence="9" type="ORF">MtrunA17_Chr6g0476241</name>
</gene>
<dbReference type="InterPro" id="IPR039605">
    <property type="entry name" value="AHL"/>
</dbReference>
<proteinExistence type="predicted"/>
<dbReference type="Gene3D" id="3.30.1330.80">
    <property type="entry name" value="Hypothetical protein, similar to alpha- acetolactate decarboxylase, domain 2"/>
    <property type="match status" value="1"/>
</dbReference>
<dbReference type="GO" id="GO:0005634">
    <property type="term" value="C:nucleus"/>
    <property type="evidence" value="ECO:0007669"/>
    <property type="project" value="UniProtKB-SubCell"/>
</dbReference>
<comment type="domain">
    <text evidence="5">The PPC domain mediates interactions between AHL proteins.</text>
</comment>
<reference evidence="8 11" key="2">
    <citation type="journal article" date="2014" name="BMC Genomics">
        <title>An improved genome release (version Mt4.0) for the model legume Medicago truncatula.</title>
        <authorList>
            <person name="Tang H."/>
            <person name="Krishnakumar V."/>
            <person name="Bidwell S."/>
            <person name="Rosen B."/>
            <person name="Chan A."/>
            <person name="Zhou S."/>
            <person name="Gentzbittel L."/>
            <person name="Childs K.L."/>
            <person name="Yandell M."/>
            <person name="Gundlach H."/>
            <person name="Mayer K.F."/>
            <person name="Schwartz D.C."/>
            <person name="Town C.D."/>
        </authorList>
    </citation>
    <scope>GENOME REANNOTATION</scope>
    <source>
        <strain evidence="10 11">cv. Jemalong A17</strain>
    </source>
</reference>
<dbReference type="HOGENOM" id="CLU_913283_0_0_1"/>
<protein>
    <recommendedName>
        <fullName evidence="5">AT-hook motif nuclear-localized protein</fullName>
    </recommendedName>
</protein>
<dbReference type="GO" id="GO:0003680">
    <property type="term" value="F:minor groove of adenine-thymine-rich DNA binding"/>
    <property type="evidence" value="ECO:0007669"/>
    <property type="project" value="UniProtKB-UniRule"/>
</dbReference>
<reference evidence="9" key="4">
    <citation type="journal article" date="2018" name="Nat. Plants">
        <title>Whole-genome landscape of Medicago truncatula symbiotic genes.</title>
        <authorList>
            <person name="Pecrix Y."/>
            <person name="Gamas P."/>
            <person name="Carrere S."/>
        </authorList>
    </citation>
    <scope>NUCLEOTIDE SEQUENCE</scope>
    <source>
        <tissue evidence="9">Leaves</tissue>
    </source>
</reference>
<name>G7KNC5_MEDTR</name>
<dbReference type="STRING" id="3880.G7KNC5"/>
<dbReference type="OrthoDB" id="2014829at2759"/>
<dbReference type="PROSITE" id="PS51742">
    <property type="entry name" value="PPC"/>
    <property type="match status" value="1"/>
</dbReference>
<dbReference type="SUPFAM" id="SSF117856">
    <property type="entry name" value="AF0104/ALDC/Ptd012-like"/>
    <property type="match status" value="1"/>
</dbReference>
<dbReference type="KEGG" id="mtr:11438826"/>
<organism evidence="8 11">
    <name type="scientific">Medicago truncatula</name>
    <name type="common">Barrel medic</name>
    <name type="synonym">Medicago tribuloides</name>
    <dbReference type="NCBI Taxonomy" id="3880"/>
    <lineage>
        <taxon>Eukaryota</taxon>
        <taxon>Viridiplantae</taxon>
        <taxon>Streptophyta</taxon>
        <taxon>Embryophyta</taxon>
        <taxon>Tracheophyta</taxon>
        <taxon>Spermatophyta</taxon>
        <taxon>Magnoliopsida</taxon>
        <taxon>eudicotyledons</taxon>
        <taxon>Gunneridae</taxon>
        <taxon>Pentapetalae</taxon>
        <taxon>rosids</taxon>
        <taxon>fabids</taxon>
        <taxon>Fabales</taxon>
        <taxon>Fabaceae</taxon>
        <taxon>Papilionoideae</taxon>
        <taxon>50 kb inversion clade</taxon>
        <taxon>NPAAA clade</taxon>
        <taxon>Hologalegina</taxon>
        <taxon>IRL clade</taxon>
        <taxon>Trifolieae</taxon>
        <taxon>Medicago</taxon>
    </lineage>
</organism>
<dbReference type="CDD" id="cd11378">
    <property type="entry name" value="DUF296"/>
    <property type="match status" value="1"/>
</dbReference>
<evidence type="ECO:0000256" key="4">
    <source>
        <dbReference type="ARBA" id="ARBA00023242"/>
    </source>
</evidence>
<keyword evidence="1 5" id="KW-0805">Transcription regulation</keyword>
<evidence type="ECO:0000256" key="1">
    <source>
        <dbReference type="ARBA" id="ARBA00023015"/>
    </source>
</evidence>
<reference evidence="8 11" key="1">
    <citation type="journal article" date="2011" name="Nature">
        <title>The Medicago genome provides insight into the evolution of rhizobial symbioses.</title>
        <authorList>
            <person name="Young N.D."/>
            <person name="Debelle F."/>
            <person name="Oldroyd G.E."/>
            <person name="Geurts R."/>
            <person name="Cannon S.B."/>
            <person name="Udvardi M.K."/>
            <person name="Benedito V.A."/>
            <person name="Mayer K.F."/>
            <person name="Gouzy J."/>
            <person name="Schoof H."/>
            <person name="Van de Peer Y."/>
            <person name="Proost S."/>
            <person name="Cook D.R."/>
            <person name="Meyers B.C."/>
            <person name="Spannagl M."/>
            <person name="Cheung F."/>
            <person name="De Mita S."/>
            <person name="Krishnakumar V."/>
            <person name="Gundlach H."/>
            <person name="Zhou S."/>
            <person name="Mudge J."/>
            <person name="Bharti A.K."/>
            <person name="Murray J.D."/>
            <person name="Naoumkina M.A."/>
            <person name="Rosen B."/>
            <person name="Silverstein K.A."/>
            <person name="Tang H."/>
            <person name="Rombauts S."/>
            <person name="Zhao P.X."/>
            <person name="Zhou P."/>
            <person name="Barbe V."/>
            <person name="Bardou P."/>
            <person name="Bechner M."/>
            <person name="Bellec A."/>
            <person name="Berger A."/>
            <person name="Berges H."/>
            <person name="Bidwell S."/>
            <person name="Bisseling T."/>
            <person name="Choisne N."/>
            <person name="Couloux A."/>
            <person name="Denny R."/>
            <person name="Deshpande S."/>
            <person name="Dai X."/>
            <person name="Doyle J.J."/>
            <person name="Dudez A.M."/>
            <person name="Farmer A.D."/>
            <person name="Fouteau S."/>
            <person name="Franken C."/>
            <person name="Gibelin C."/>
            <person name="Gish J."/>
            <person name="Goldstein S."/>
            <person name="Gonzalez A.J."/>
            <person name="Green P.J."/>
            <person name="Hallab A."/>
            <person name="Hartog M."/>
            <person name="Hua A."/>
            <person name="Humphray S.J."/>
            <person name="Jeong D.H."/>
            <person name="Jing Y."/>
            <person name="Jocker A."/>
            <person name="Kenton S.M."/>
            <person name="Kim D.J."/>
            <person name="Klee K."/>
            <person name="Lai H."/>
            <person name="Lang C."/>
            <person name="Lin S."/>
            <person name="Macmil S.L."/>
            <person name="Magdelenat G."/>
            <person name="Matthews L."/>
            <person name="McCorrison J."/>
            <person name="Monaghan E.L."/>
            <person name="Mun J.H."/>
            <person name="Najar F.Z."/>
            <person name="Nicholson C."/>
            <person name="Noirot C."/>
            <person name="O'Bleness M."/>
            <person name="Paule C.R."/>
            <person name="Poulain J."/>
            <person name="Prion F."/>
            <person name="Qin B."/>
            <person name="Qu C."/>
            <person name="Retzel E.F."/>
            <person name="Riddle C."/>
            <person name="Sallet E."/>
            <person name="Samain S."/>
            <person name="Samson N."/>
            <person name="Sanders I."/>
            <person name="Saurat O."/>
            <person name="Scarpelli C."/>
            <person name="Schiex T."/>
            <person name="Segurens B."/>
            <person name="Severin A.J."/>
            <person name="Sherrier D.J."/>
            <person name="Shi R."/>
            <person name="Sims S."/>
            <person name="Singer S.R."/>
            <person name="Sinharoy S."/>
            <person name="Sterck L."/>
            <person name="Viollet A."/>
            <person name="Wang B.B."/>
            <person name="Wang K."/>
            <person name="Wang M."/>
            <person name="Wang X."/>
            <person name="Warfsmann J."/>
            <person name="Weissenbach J."/>
            <person name="White D.D."/>
            <person name="White J.D."/>
            <person name="Wiley G.B."/>
            <person name="Wincker P."/>
            <person name="Xing Y."/>
            <person name="Yang L."/>
            <person name="Yao Z."/>
            <person name="Ying F."/>
            <person name="Zhai J."/>
            <person name="Zhou L."/>
            <person name="Zuber A."/>
            <person name="Denarie J."/>
            <person name="Dixon R.A."/>
            <person name="May G.D."/>
            <person name="Schwartz D.C."/>
            <person name="Rogers J."/>
            <person name="Quetier F."/>
            <person name="Town C.D."/>
            <person name="Roe B.A."/>
        </authorList>
    </citation>
    <scope>NUCLEOTIDE SEQUENCE [LARGE SCALE GENOMIC DNA]</scope>
    <source>
        <strain evidence="8">A17</strain>
        <strain evidence="10 11">cv. Jemalong A17</strain>
    </source>
</reference>